<evidence type="ECO:0000259" key="7">
    <source>
        <dbReference type="PROSITE" id="PS50926"/>
    </source>
</evidence>
<dbReference type="InterPro" id="IPR029060">
    <property type="entry name" value="PIN-like_dom_sf"/>
</dbReference>
<evidence type="ECO:0000313" key="9">
    <source>
        <dbReference type="Proteomes" id="UP000054976"/>
    </source>
</evidence>
<dbReference type="PANTHER" id="PTHR11603:SF147">
    <property type="entry name" value="MEMBRANE PROTEIN"/>
    <property type="match status" value="1"/>
</dbReference>
<keyword evidence="2" id="KW-0808">Transferase</keyword>
<comment type="cofactor">
    <cofactor evidence="1">
        <name>Mg(2+)</name>
        <dbReference type="ChEBI" id="CHEBI:18420"/>
    </cofactor>
</comment>
<dbReference type="GO" id="GO:0016787">
    <property type="term" value="F:hydrolase activity"/>
    <property type="evidence" value="ECO:0007669"/>
    <property type="project" value="UniProtKB-KW"/>
</dbReference>
<dbReference type="PANTHER" id="PTHR11603">
    <property type="entry name" value="AAA FAMILY ATPASE"/>
    <property type="match status" value="1"/>
</dbReference>
<dbReference type="SUPFAM" id="SSF88723">
    <property type="entry name" value="PIN domain-like"/>
    <property type="match status" value="1"/>
</dbReference>
<keyword evidence="9" id="KW-1185">Reference proteome</keyword>
<dbReference type="Proteomes" id="UP000054976">
    <property type="component" value="Unassembled WGS sequence"/>
</dbReference>
<dbReference type="Pfam" id="PF01850">
    <property type="entry name" value="PIN"/>
    <property type="match status" value="1"/>
</dbReference>
<feature type="domain" description="TRAM" evidence="7">
    <location>
        <begin position="274"/>
        <end position="335"/>
    </location>
</feature>
<evidence type="ECO:0000256" key="5">
    <source>
        <dbReference type="ARBA" id="ARBA00022842"/>
    </source>
</evidence>
<dbReference type="Gene3D" id="3.40.50.1010">
    <property type="entry name" value="5'-nuclease"/>
    <property type="match status" value="1"/>
</dbReference>
<dbReference type="InterPro" id="IPR002716">
    <property type="entry name" value="PIN_dom"/>
</dbReference>
<feature type="transmembrane region" description="Helical" evidence="6">
    <location>
        <begin position="60"/>
        <end position="81"/>
    </location>
</feature>
<gene>
    <name evidence="8" type="ORF">TAGGR_283</name>
</gene>
<reference evidence="9" key="1">
    <citation type="submission" date="2016-01" db="EMBL/GenBank/DDBJ databases">
        <title>Draft genome sequence of Thermodesulfovibrio aggregans strain TGE-P1.</title>
        <authorList>
            <person name="Sekiguchi Y."/>
            <person name="Ohashi A."/>
            <person name="Matsuura N."/>
            <person name="Tourlousse M.D."/>
        </authorList>
    </citation>
    <scope>NUCLEOTIDE SEQUENCE [LARGE SCALE GENOMIC DNA]</scope>
    <source>
        <strain evidence="9">TGE-P1</strain>
    </source>
</reference>
<keyword evidence="6" id="KW-0472">Membrane</keyword>
<evidence type="ECO:0000313" key="8">
    <source>
        <dbReference type="EMBL" id="GAQ95197.1"/>
    </source>
</evidence>
<organism evidence="8 9">
    <name type="scientific">Thermodesulfovibrio aggregans</name>
    <dbReference type="NCBI Taxonomy" id="86166"/>
    <lineage>
        <taxon>Bacteria</taxon>
        <taxon>Pseudomonadati</taxon>
        <taxon>Nitrospirota</taxon>
        <taxon>Thermodesulfovibrionia</taxon>
        <taxon>Thermodesulfovibrionales</taxon>
        <taxon>Thermodesulfovibrionaceae</taxon>
        <taxon>Thermodesulfovibrio</taxon>
    </lineage>
</organism>
<keyword evidence="5" id="KW-0460">Magnesium</keyword>
<evidence type="ECO:0000256" key="1">
    <source>
        <dbReference type="ARBA" id="ARBA00001946"/>
    </source>
</evidence>
<keyword evidence="3" id="KW-0540">Nuclease</keyword>
<keyword evidence="6" id="KW-0812">Transmembrane</keyword>
<dbReference type="InterPro" id="IPR002792">
    <property type="entry name" value="TRAM_dom"/>
</dbReference>
<feature type="transmembrane region" description="Helical" evidence="6">
    <location>
        <begin position="30"/>
        <end position="48"/>
    </location>
</feature>
<dbReference type="GO" id="GO:0016740">
    <property type="term" value="F:transferase activity"/>
    <property type="evidence" value="ECO:0007669"/>
    <property type="project" value="UniProtKB-KW"/>
</dbReference>
<evidence type="ECO:0000256" key="3">
    <source>
        <dbReference type="ARBA" id="ARBA00022722"/>
    </source>
</evidence>
<name>A0A0U9HWM4_9BACT</name>
<feature type="transmembrane region" description="Helical" evidence="6">
    <location>
        <begin position="101"/>
        <end position="122"/>
    </location>
</feature>
<proteinExistence type="predicted"/>
<dbReference type="PROSITE" id="PS50926">
    <property type="entry name" value="TRAM"/>
    <property type="match status" value="1"/>
</dbReference>
<dbReference type="STRING" id="86166.TAGGR_283"/>
<dbReference type="InterPro" id="IPR052041">
    <property type="entry name" value="Nucleic_acid_metab_PIN/TRAM"/>
</dbReference>
<dbReference type="CDD" id="cd09877">
    <property type="entry name" value="PIN_YacL-like"/>
    <property type="match status" value="1"/>
</dbReference>
<keyword evidence="6" id="KW-1133">Transmembrane helix</keyword>
<comment type="caution">
    <text evidence="8">The sequence shown here is derived from an EMBL/GenBank/DDBJ whole genome shotgun (WGS) entry which is preliminary data.</text>
</comment>
<dbReference type="GO" id="GO:0004518">
    <property type="term" value="F:nuclease activity"/>
    <property type="evidence" value="ECO:0007669"/>
    <property type="project" value="UniProtKB-KW"/>
</dbReference>
<dbReference type="SMART" id="SM00670">
    <property type="entry name" value="PINc"/>
    <property type="match status" value="1"/>
</dbReference>
<dbReference type="AlphaFoldDB" id="A0A0U9HWM4"/>
<evidence type="ECO:0000256" key="4">
    <source>
        <dbReference type="ARBA" id="ARBA00022801"/>
    </source>
</evidence>
<evidence type="ECO:0000256" key="6">
    <source>
        <dbReference type="SAM" id="Phobius"/>
    </source>
</evidence>
<dbReference type="EMBL" id="BCNO01000002">
    <property type="protein sequence ID" value="GAQ95197.1"/>
    <property type="molecule type" value="Genomic_DNA"/>
</dbReference>
<evidence type="ECO:0000256" key="2">
    <source>
        <dbReference type="ARBA" id="ARBA00022679"/>
    </source>
</evidence>
<accession>A0A0U9HWM4</accession>
<protein>
    <submittedName>
        <fullName evidence="8">Uncharacterized conserved protein YacL</fullName>
    </submittedName>
</protein>
<keyword evidence="4" id="KW-0378">Hydrolase</keyword>
<sequence length="351" mass="39476">MSLLIFLFLITLFIGSFVHLETSTFINPFIKSIIVLFCSLLLFIFIYLKLRKMKSSQILFGISGLFLGILTGFLLSIPLLILSNYSVIPRDSMSREISLSYLQFLAFSIITGFGYAGALLGLKQAKTTKIADILWIIKKEVIWEEPKILDTNVLIDGRIADLVELGFIKGTILIPRFVLREIQYIADSPDPLRRAKGKRALDILQKIKKAEKIKFDIIEKDIPEIKDVDTKLVEITRTLRGTLITNDLNLIKIAQLRGVPVLNINELAQVMRPPVLPGEVLKLFIVKEGKEPDQGVGYLDDGTMVVVEEGRQYIGKSIDVVIHSVLQTSTGRMIFGKPKIKDSSDEIQDEV</sequence>